<dbReference type="Proteomes" id="UP000263900">
    <property type="component" value="Chromosome"/>
</dbReference>
<evidence type="ECO:0000313" key="8">
    <source>
        <dbReference type="Proteomes" id="UP000263900"/>
    </source>
</evidence>
<protein>
    <submittedName>
        <fullName evidence="7">RagB/SusD family nutrient uptake outer membrane protein</fullName>
    </submittedName>
</protein>
<keyword evidence="3" id="KW-0732">Signal</keyword>
<comment type="subcellular location">
    <subcellularLocation>
        <location evidence="1">Cell outer membrane</location>
    </subcellularLocation>
</comment>
<keyword evidence="5" id="KW-0998">Cell outer membrane</keyword>
<comment type="similarity">
    <text evidence="2">Belongs to the SusD family.</text>
</comment>
<dbReference type="InterPro" id="IPR011990">
    <property type="entry name" value="TPR-like_helical_dom_sf"/>
</dbReference>
<evidence type="ECO:0000256" key="3">
    <source>
        <dbReference type="ARBA" id="ARBA00022729"/>
    </source>
</evidence>
<reference evidence="7 8" key="1">
    <citation type="submission" date="2018-09" db="EMBL/GenBank/DDBJ databases">
        <title>Genome sequencing of strain 6GH32-13.</title>
        <authorList>
            <person name="Weon H.-Y."/>
            <person name="Heo J."/>
            <person name="Kwon S.-W."/>
        </authorList>
    </citation>
    <scope>NUCLEOTIDE SEQUENCE [LARGE SCALE GENOMIC DNA]</scope>
    <source>
        <strain evidence="7 8">5GH32-13</strain>
    </source>
</reference>
<dbReference type="Gene3D" id="1.25.40.390">
    <property type="match status" value="2"/>
</dbReference>
<accession>A0A3B7MRC5</accession>
<evidence type="ECO:0000256" key="5">
    <source>
        <dbReference type="ARBA" id="ARBA00023237"/>
    </source>
</evidence>
<dbReference type="AlphaFoldDB" id="A0A3B7MRC5"/>
<name>A0A3B7MRC5_9BACT</name>
<evidence type="ECO:0000313" key="7">
    <source>
        <dbReference type="EMBL" id="AXY75600.1"/>
    </source>
</evidence>
<keyword evidence="4" id="KW-0472">Membrane</keyword>
<gene>
    <name evidence="7" type="ORF">D3H65_17170</name>
</gene>
<dbReference type="InterPro" id="IPR012944">
    <property type="entry name" value="SusD_RagB_dom"/>
</dbReference>
<feature type="domain" description="RagB/SusD" evidence="6">
    <location>
        <begin position="127"/>
        <end position="205"/>
    </location>
</feature>
<evidence type="ECO:0000256" key="2">
    <source>
        <dbReference type="ARBA" id="ARBA00006275"/>
    </source>
</evidence>
<keyword evidence="8" id="KW-1185">Reference proteome</keyword>
<dbReference type="OrthoDB" id="611136at2"/>
<organism evidence="7 8">
    <name type="scientific">Paraflavitalea soli</name>
    <dbReference type="NCBI Taxonomy" id="2315862"/>
    <lineage>
        <taxon>Bacteria</taxon>
        <taxon>Pseudomonadati</taxon>
        <taxon>Bacteroidota</taxon>
        <taxon>Chitinophagia</taxon>
        <taxon>Chitinophagales</taxon>
        <taxon>Chitinophagaceae</taxon>
        <taxon>Paraflavitalea</taxon>
    </lineage>
</organism>
<evidence type="ECO:0000256" key="1">
    <source>
        <dbReference type="ARBA" id="ARBA00004442"/>
    </source>
</evidence>
<sequence length="240" mass="26538">MTIYFGSLPAQEWLLLRTPRVTQQETYSFIEGLLSAKADLQAANLISHRSKISVAGCQALLARLNLQQGSFQKALDLSSSAINDYNSSLGSGNTVFTNTTSPEVIWASSNQLNSPEVGFTFNKGTILPEIRLAEMLLINAEGAVELGQLSSVVRDRINPLRARAGLAAITATDQPTLRTAVQEEWKREMAREGMRFSSLARWHKTMPELGPLGFAQKNRYLPIPQGVLDWNFNLQQNPGY</sequence>
<dbReference type="GO" id="GO:0009279">
    <property type="term" value="C:cell outer membrane"/>
    <property type="evidence" value="ECO:0007669"/>
    <property type="project" value="UniProtKB-SubCell"/>
</dbReference>
<dbReference type="Pfam" id="PF07980">
    <property type="entry name" value="SusD_RagB"/>
    <property type="match status" value="1"/>
</dbReference>
<evidence type="ECO:0000259" key="6">
    <source>
        <dbReference type="Pfam" id="PF07980"/>
    </source>
</evidence>
<dbReference type="SUPFAM" id="SSF48452">
    <property type="entry name" value="TPR-like"/>
    <property type="match status" value="1"/>
</dbReference>
<dbReference type="KEGG" id="pseg:D3H65_17170"/>
<proteinExistence type="inferred from homology"/>
<dbReference type="EMBL" id="CP032157">
    <property type="protein sequence ID" value="AXY75600.1"/>
    <property type="molecule type" value="Genomic_DNA"/>
</dbReference>
<evidence type="ECO:0000256" key="4">
    <source>
        <dbReference type="ARBA" id="ARBA00023136"/>
    </source>
</evidence>